<gene>
    <name evidence="2" type="ORF">ATK36_1265</name>
</gene>
<dbReference type="AlphaFoldDB" id="A0A2A9F790"/>
<feature type="transmembrane region" description="Helical" evidence="1">
    <location>
        <begin position="125"/>
        <end position="141"/>
    </location>
</feature>
<dbReference type="InterPro" id="IPR033458">
    <property type="entry name" value="DUF5134"/>
</dbReference>
<comment type="caution">
    <text evidence="2">The sequence shown here is derived from an EMBL/GenBank/DDBJ whole genome shotgun (WGS) entry which is preliminary data.</text>
</comment>
<keyword evidence="1" id="KW-0812">Transmembrane</keyword>
<proteinExistence type="predicted"/>
<feature type="transmembrane region" description="Helical" evidence="1">
    <location>
        <begin position="94"/>
        <end position="113"/>
    </location>
</feature>
<name>A0A2A9F790_9PSEU</name>
<evidence type="ECO:0000313" key="2">
    <source>
        <dbReference type="EMBL" id="PFG46295.1"/>
    </source>
</evidence>
<reference evidence="2 3" key="1">
    <citation type="submission" date="2017-10" db="EMBL/GenBank/DDBJ databases">
        <title>Sequencing the genomes of 1000 actinobacteria strains.</title>
        <authorList>
            <person name="Klenk H.-P."/>
        </authorList>
    </citation>
    <scope>NUCLEOTIDE SEQUENCE [LARGE SCALE GENOMIC DNA]</scope>
    <source>
        <strain evidence="2 3">DSM 46092</strain>
    </source>
</reference>
<evidence type="ECO:0000313" key="3">
    <source>
        <dbReference type="Proteomes" id="UP000243542"/>
    </source>
</evidence>
<keyword evidence="3" id="KW-1185">Reference proteome</keyword>
<sequence>MAHATVKCQCPRSGNEVAEDARLCCAVARSAVNLSLAWSFTVLCALLALPCVLRLVRLDYVRLGPGVRAGDLAELLLVIAMVAMLSPVGGPIPAAGWQAVLGLAVGWLGVSWLRERRSCQPSGCGHHALSALAMLYMVSAMPQHGTAHGPWLTMSTMDTGLAWPAAAVLATYFAADALRAGAQAMRLRGTESLPGHASRTWCRAAMGAGMGYLLLAAA</sequence>
<feature type="transmembrane region" description="Helical" evidence="1">
    <location>
        <begin position="161"/>
        <end position="178"/>
    </location>
</feature>
<keyword evidence="1" id="KW-0472">Membrane</keyword>
<accession>A0A2A9F790</accession>
<protein>
    <submittedName>
        <fullName evidence="2">Uncharacterized protein DUF5134</fullName>
    </submittedName>
</protein>
<dbReference type="EMBL" id="PDJK01000002">
    <property type="protein sequence ID" value="PFG46295.1"/>
    <property type="molecule type" value="Genomic_DNA"/>
</dbReference>
<evidence type="ECO:0000256" key="1">
    <source>
        <dbReference type="SAM" id="Phobius"/>
    </source>
</evidence>
<feature type="transmembrane region" description="Helical" evidence="1">
    <location>
        <begin position="36"/>
        <end position="56"/>
    </location>
</feature>
<keyword evidence="1" id="KW-1133">Transmembrane helix</keyword>
<dbReference type="Pfam" id="PF17197">
    <property type="entry name" value="DUF5134"/>
    <property type="match status" value="1"/>
</dbReference>
<dbReference type="Proteomes" id="UP000243542">
    <property type="component" value="Unassembled WGS sequence"/>
</dbReference>
<organism evidence="2 3">
    <name type="scientific">Amycolatopsis sulphurea</name>
    <dbReference type="NCBI Taxonomy" id="76022"/>
    <lineage>
        <taxon>Bacteria</taxon>
        <taxon>Bacillati</taxon>
        <taxon>Actinomycetota</taxon>
        <taxon>Actinomycetes</taxon>
        <taxon>Pseudonocardiales</taxon>
        <taxon>Pseudonocardiaceae</taxon>
        <taxon>Amycolatopsis</taxon>
    </lineage>
</organism>